<protein>
    <submittedName>
        <fullName evidence="3">Uncharacterized protein</fullName>
    </submittedName>
</protein>
<evidence type="ECO:0000256" key="2">
    <source>
        <dbReference type="SAM" id="SignalP"/>
    </source>
</evidence>
<gene>
    <name evidence="3" type="ORF">GOMPHAMPRED_006362</name>
</gene>
<feature type="chain" id="PRO_5034834173" evidence="2">
    <location>
        <begin position="20"/>
        <end position="402"/>
    </location>
</feature>
<dbReference type="Proteomes" id="UP000664169">
    <property type="component" value="Unassembled WGS sequence"/>
</dbReference>
<dbReference type="OrthoDB" id="5143234at2759"/>
<comment type="caution">
    <text evidence="3">The sequence shown here is derived from an EMBL/GenBank/DDBJ whole genome shotgun (WGS) entry which is preliminary data.</text>
</comment>
<keyword evidence="1" id="KW-0472">Membrane</keyword>
<feature type="signal peptide" evidence="2">
    <location>
        <begin position="1"/>
        <end position="19"/>
    </location>
</feature>
<evidence type="ECO:0000256" key="1">
    <source>
        <dbReference type="SAM" id="Phobius"/>
    </source>
</evidence>
<dbReference type="PROSITE" id="PS51257">
    <property type="entry name" value="PROKAR_LIPOPROTEIN"/>
    <property type="match status" value="1"/>
</dbReference>
<keyword evidence="1" id="KW-1133">Transmembrane helix</keyword>
<name>A0A8H3EN35_9LECA</name>
<dbReference type="AlphaFoldDB" id="A0A8H3EN35"/>
<proteinExistence type="predicted"/>
<organism evidence="3 4">
    <name type="scientific">Gomphillus americanus</name>
    <dbReference type="NCBI Taxonomy" id="1940652"/>
    <lineage>
        <taxon>Eukaryota</taxon>
        <taxon>Fungi</taxon>
        <taxon>Dikarya</taxon>
        <taxon>Ascomycota</taxon>
        <taxon>Pezizomycotina</taxon>
        <taxon>Lecanoromycetes</taxon>
        <taxon>OSLEUM clade</taxon>
        <taxon>Ostropomycetidae</taxon>
        <taxon>Ostropales</taxon>
        <taxon>Graphidaceae</taxon>
        <taxon>Gomphilloideae</taxon>
        <taxon>Gomphillus</taxon>
    </lineage>
</organism>
<sequence>MIIGRLFLCFELLFGITQATSGGACGADDAWSVRTGNAYITLNNDFTANINGSTSDGQYTISVANSKGTIVQGNRATSVIVNIEIPRTSAYAIYNFIGSDSNGFLTGRAYCTPSGQLTDLWLEDTSSNTGIKKTGATGTCNIGKPSQSYLYQVYDECLLIDKPATYPSIQGTQISLQPDKTGSIILNQNYTLLPFNVIDCKNCGKTPQDGWIEIHSLLNYGSSVSDICMGILYLYVQQAPVTLSWLNCFQPQQPNATFDATYDIQNFNTNTTGSVNVTTIDAAATTSSATAGATASAATDEVTDIPSNGLSTGAKIGIGIGVSIFVLIVIAVSALVLLRRRKARQNPLPAHESLSKSVAEVSDKKAMKPHYVELDQNERTNINEAPDSQRYIELDGTSQRGV</sequence>
<feature type="transmembrane region" description="Helical" evidence="1">
    <location>
        <begin position="316"/>
        <end position="338"/>
    </location>
</feature>
<evidence type="ECO:0000313" key="3">
    <source>
        <dbReference type="EMBL" id="CAF9908952.1"/>
    </source>
</evidence>
<keyword evidence="2" id="KW-0732">Signal</keyword>
<dbReference type="CDD" id="cd21699">
    <property type="entry name" value="JMTM_APP_like"/>
    <property type="match status" value="1"/>
</dbReference>
<evidence type="ECO:0000313" key="4">
    <source>
        <dbReference type="Proteomes" id="UP000664169"/>
    </source>
</evidence>
<reference evidence="3" key="1">
    <citation type="submission" date="2021-03" db="EMBL/GenBank/DDBJ databases">
        <authorList>
            <person name="Tagirdzhanova G."/>
        </authorList>
    </citation>
    <scope>NUCLEOTIDE SEQUENCE</scope>
</reference>
<keyword evidence="4" id="KW-1185">Reference proteome</keyword>
<keyword evidence="1" id="KW-0812">Transmembrane</keyword>
<dbReference type="EMBL" id="CAJPDQ010000004">
    <property type="protein sequence ID" value="CAF9908952.1"/>
    <property type="molecule type" value="Genomic_DNA"/>
</dbReference>
<accession>A0A8H3EN35</accession>